<keyword evidence="4" id="KW-0479">Metal-binding</keyword>
<name>A0ABV6PM20_9SPHN</name>
<evidence type="ECO:0000256" key="6">
    <source>
        <dbReference type="ARBA" id="ARBA00022801"/>
    </source>
</evidence>
<evidence type="ECO:0000256" key="8">
    <source>
        <dbReference type="ARBA" id="ARBA00023014"/>
    </source>
</evidence>
<dbReference type="SMART" id="SM00986">
    <property type="entry name" value="UDG"/>
    <property type="match status" value="1"/>
</dbReference>
<dbReference type="InterPro" id="IPR025404">
    <property type="entry name" value="DUF4130"/>
</dbReference>
<gene>
    <name evidence="11" type="ORF">ACFFF7_15875</name>
</gene>
<dbReference type="SUPFAM" id="SSF52141">
    <property type="entry name" value="Uracil-DNA glycosylase-like"/>
    <property type="match status" value="1"/>
</dbReference>
<evidence type="ECO:0000256" key="4">
    <source>
        <dbReference type="ARBA" id="ARBA00022723"/>
    </source>
</evidence>
<dbReference type="SMART" id="SM00987">
    <property type="entry name" value="UreE_C"/>
    <property type="match status" value="1"/>
</dbReference>
<dbReference type="NCBIfam" id="TIGR03914">
    <property type="entry name" value="UDG_fam_dom"/>
    <property type="match status" value="1"/>
</dbReference>
<dbReference type="InterPro" id="IPR005122">
    <property type="entry name" value="Uracil-DNA_glycosylase-like"/>
</dbReference>
<keyword evidence="3" id="KW-0004">4Fe-4S</keyword>
<dbReference type="InterPro" id="IPR036895">
    <property type="entry name" value="Uracil-DNA_glycosylase-like_sf"/>
</dbReference>
<dbReference type="Proteomes" id="UP001589943">
    <property type="component" value="Unassembled WGS sequence"/>
</dbReference>
<dbReference type="CDD" id="cd10030">
    <property type="entry name" value="UDG-F4_TTUDGA_SPO1dp_like"/>
    <property type="match status" value="1"/>
</dbReference>
<evidence type="ECO:0000313" key="11">
    <source>
        <dbReference type="EMBL" id="MFC0590883.1"/>
    </source>
</evidence>
<feature type="domain" description="Uracil-DNA glycosylase-like" evidence="10">
    <location>
        <begin position="311"/>
        <end position="472"/>
    </location>
</feature>
<evidence type="ECO:0000256" key="3">
    <source>
        <dbReference type="ARBA" id="ARBA00022485"/>
    </source>
</evidence>
<evidence type="ECO:0000256" key="7">
    <source>
        <dbReference type="ARBA" id="ARBA00023004"/>
    </source>
</evidence>
<protein>
    <recommendedName>
        <fullName evidence="2">Type-4 uracil-DNA glycosylase</fullName>
    </recommendedName>
</protein>
<comment type="caution">
    <text evidence="11">The sequence shown here is derived from an EMBL/GenBank/DDBJ whole genome shotgun (WGS) entry which is preliminary data.</text>
</comment>
<dbReference type="Pfam" id="PF03167">
    <property type="entry name" value="UDG"/>
    <property type="match status" value="1"/>
</dbReference>
<evidence type="ECO:0000256" key="9">
    <source>
        <dbReference type="ARBA" id="ARBA00023204"/>
    </source>
</evidence>
<dbReference type="InterPro" id="IPR005273">
    <property type="entry name" value="Ura-DNA_glyco_family4"/>
</dbReference>
<evidence type="ECO:0000256" key="2">
    <source>
        <dbReference type="ARBA" id="ARBA00019403"/>
    </source>
</evidence>
<keyword evidence="7" id="KW-0408">Iron</keyword>
<accession>A0ABV6PM20</accession>
<keyword evidence="12" id="KW-1185">Reference proteome</keyword>
<evidence type="ECO:0000256" key="5">
    <source>
        <dbReference type="ARBA" id="ARBA00022763"/>
    </source>
</evidence>
<comment type="similarity">
    <text evidence="1">Belongs to the uracil-DNA glycosylase (UDG) superfamily. Type 4 (UDGa) family.</text>
</comment>
<dbReference type="RefSeq" id="WP_379482308.1">
    <property type="nucleotide sequence ID" value="NZ_JBHLTL010000011.1"/>
</dbReference>
<dbReference type="PANTHER" id="PTHR33693">
    <property type="entry name" value="TYPE-5 URACIL-DNA GLYCOSYLASE"/>
    <property type="match status" value="1"/>
</dbReference>
<dbReference type="Gene3D" id="3.40.470.10">
    <property type="entry name" value="Uracil-DNA glycosylase-like domain"/>
    <property type="match status" value="1"/>
</dbReference>
<reference evidence="11 12" key="1">
    <citation type="submission" date="2024-09" db="EMBL/GenBank/DDBJ databases">
        <authorList>
            <person name="Sun Q."/>
            <person name="Mori K."/>
        </authorList>
    </citation>
    <scope>NUCLEOTIDE SEQUENCE [LARGE SCALE GENOMIC DNA]</scope>
    <source>
        <strain evidence="11 12">NCAIM B.02537</strain>
    </source>
</reference>
<evidence type="ECO:0000256" key="1">
    <source>
        <dbReference type="ARBA" id="ARBA00006521"/>
    </source>
</evidence>
<organism evidence="11 12">
    <name type="scientific">Novosphingobium aquiterrae</name>
    <dbReference type="NCBI Taxonomy" id="624388"/>
    <lineage>
        <taxon>Bacteria</taxon>
        <taxon>Pseudomonadati</taxon>
        <taxon>Pseudomonadota</taxon>
        <taxon>Alphaproteobacteria</taxon>
        <taxon>Sphingomonadales</taxon>
        <taxon>Sphingomonadaceae</taxon>
        <taxon>Novosphingobium</taxon>
    </lineage>
</organism>
<keyword evidence="8" id="KW-0411">Iron-sulfur</keyword>
<dbReference type="NCBIfam" id="TIGR03915">
    <property type="entry name" value="SAM_7_link_chp"/>
    <property type="match status" value="1"/>
</dbReference>
<dbReference type="Pfam" id="PF13566">
    <property type="entry name" value="DUF4130"/>
    <property type="match status" value="1"/>
</dbReference>
<proteinExistence type="inferred from homology"/>
<keyword evidence="6" id="KW-0378">Hydrolase</keyword>
<dbReference type="EMBL" id="JBHLTL010000011">
    <property type="protein sequence ID" value="MFC0590883.1"/>
    <property type="molecule type" value="Genomic_DNA"/>
</dbReference>
<dbReference type="InterPro" id="IPR051536">
    <property type="entry name" value="UDG_Type-4/5"/>
</dbReference>
<evidence type="ECO:0000313" key="12">
    <source>
        <dbReference type="Proteomes" id="UP001589943"/>
    </source>
</evidence>
<keyword evidence="9" id="KW-0234">DNA repair</keyword>
<evidence type="ECO:0000259" key="10">
    <source>
        <dbReference type="SMART" id="SM00986"/>
    </source>
</evidence>
<dbReference type="PANTHER" id="PTHR33693:SF9">
    <property type="entry name" value="TYPE-4 URACIL-DNA GLYCOSYLASE"/>
    <property type="match status" value="1"/>
</dbReference>
<keyword evidence="5" id="KW-0227">DNA damage</keyword>
<dbReference type="InterPro" id="IPR023875">
    <property type="entry name" value="DNA_repair_put"/>
</dbReference>
<sequence>MTQLFRDARSGDACAVALSAPDDFTGWREQARRLVMAEVPPDRVVWQVPGEGGDDLFAGPGTARRLPTPPRDALPPRVPRAFLDLAGKAALHSDPQRYALLYRLLWRLQSRSGLTEDGADDDVRRLALLARTVRRDIHKMRAFVRFRVIQSDAGERYVAWFEPEHHILRANAAFFVSRFTQMNWTILTPQGSLDWDGAVLREGPPAARGDAPAEDAAEDLWKTYYASIFNPARLKIGAMLKEMPKRYWKNMPEAALIPDLIAGAQAREAQMVESGAALFTEARPASLEAIAAGISACTRCPIGCNGTRAVAGEGRSDAALMIVGEQPGDSEEQAGRPFIGPAGQVLRSHLDQAGIDPAQVWLTNAVKHFKFVMRAPSKRRLHQSPAAREIDTCRWWVESERLLVRPKLVLALGASAARSVLGKTVSVQKVRGAAMPLEGGAELWITTHPSYLLRLDDDARAAEEARFAADLRSVAARLAELTG</sequence>